<comment type="catalytic activity">
    <reaction evidence="12">
        <text>a [peptide]-C-terminal glycine + 2 L-ascorbate + O2 = a [peptide]-C-terminal (2S)-2-hydroxyglycine + 2 monodehydro-L-ascorbate radical + H2O</text>
        <dbReference type="Rhea" id="RHEA:21452"/>
        <dbReference type="Rhea" id="RHEA-COMP:13486"/>
        <dbReference type="Rhea" id="RHEA-COMP:15321"/>
        <dbReference type="ChEBI" id="CHEBI:15377"/>
        <dbReference type="ChEBI" id="CHEBI:15379"/>
        <dbReference type="ChEBI" id="CHEBI:38290"/>
        <dbReference type="ChEBI" id="CHEBI:59513"/>
        <dbReference type="ChEBI" id="CHEBI:137000"/>
        <dbReference type="ChEBI" id="CHEBI:142768"/>
        <dbReference type="EC" id="1.14.17.3"/>
    </reaction>
</comment>
<keyword evidence="20" id="KW-1185">Reference proteome</keyword>
<evidence type="ECO:0000256" key="15">
    <source>
        <dbReference type="SAM" id="MobiDB-lite"/>
    </source>
</evidence>
<comment type="subcellular location">
    <subcellularLocation>
        <location evidence="1">Secreted</location>
    </subcellularLocation>
</comment>
<dbReference type="GO" id="GO:0006518">
    <property type="term" value="P:peptide metabolic process"/>
    <property type="evidence" value="ECO:0007669"/>
    <property type="project" value="InterPro"/>
</dbReference>
<evidence type="ECO:0000256" key="6">
    <source>
        <dbReference type="ARBA" id="ARBA00022729"/>
    </source>
</evidence>
<protein>
    <recommendedName>
        <fullName evidence="3">peptidylglycine monooxygenase</fullName>
        <ecNumber evidence="3">1.14.17.3</ecNumber>
    </recommendedName>
</protein>
<evidence type="ECO:0000256" key="9">
    <source>
        <dbReference type="ARBA" id="ARBA00023033"/>
    </source>
</evidence>
<evidence type="ECO:0000256" key="12">
    <source>
        <dbReference type="ARBA" id="ARBA00048431"/>
    </source>
</evidence>
<feature type="binding site" evidence="13">
    <location>
        <position position="140"/>
    </location>
    <ligand>
        <name>Cu(2+)</name>
        <dbReference type="ChEBI" id="CHEBI:29036"/>
        <label>1</label>
        <note>catalytic</note>
    </ligand>
</feature>
<keyword evidence="8 13" id="KW-0186">Copper</keyword>
<evidence type="ECO:0000256" key="11">
    <source>
        <dbReference type="ARBA" id="ARBA00023180"/>
    </source>
</evidence>
<evidence type="ECO:0000256" key="14">
    <source>
        <dbReference type="PIRSR" id="PIRSR600720-3"/>
    </source>
</evidence>
<evidence type="ECO:0000313" key="19">
    <source>
        <dbReference type="EMBL" id="KAK6179993.1"/>
    </source>
</evidence>
<dbReference type="Pfam" id="PF01082">
    <property type="entry name" value="Cu2_monooxygen"/>
    <property type="match status" value="1"/>
</dbReference>
<feature type="disulfide bond" evidence="14">
    <location>
        <begin position="195"/>
        <end position="303"/>
    </location>
</feature>
<dbReference type="SUPFAM" id="SSF49742">
    <property type="entry name" value="PHM/PNGase F"/>
    <property type="match status" value="2"/>
</dbReference>
<feature type="binding site" evidence="13">
    <location>
        <position position="64"/>
    </location>
    <ligand>
        <name>Cu(2+)</name>
        <dbReference type="ChEBI" id="CHEBI:29036"/>
        <label>1</label>
        <note>catalytic</note>
    </ligand>
</feature>
<dbReference type="InterPro" id="IPR000323">
    <property type="entry name" value="Cu2_ascorb_mOase_N"/>
</dbReference>
<evidence type="ECO:0000256" key="4">
    <source>
        <dbReference type="ARBA" id="ARBA00022525"/>
    </source>
</evidence>
<feature type="disulfide bond" evidence="14">
    <location>
        <begin position="70"/>
        <end position="99"/>
    </location>
</feature>
<dbReference type="InterPro" id="IPR024548">
    <property type="entry name" value="Cu2_monoox_C"/>
</dbReference>
<keyword evidence="4" id="KW-0964">Secreted</keyword>
<sequence>MGAVILLVVALISGCLANGGQLDLRMPNVKPQHKDTYLCFTTQLNNSLYITGFEPHAKMQTAHHMLLYGCKTPGRQDKVWNCGEMAATANSAYSSGPTCASGAKIIFGWAMDAPSLVLPKDVAFKVGGDSDIDYLVLQIHYKDVSKFLPPSTETDNSGLTLTTTATPLPKTAGIYLLGSSGTLPKKSVEYMETACAFDEDVTIHPISFRTHTHTLGRVVSGFRIRDGKWTEIGRKSPQQPQTFYNVTTPNISVKKGDILAARCTYENTKDHPVNVGPTADDEMCNFYIMYYVDGDKTAERKYCFNSGPPYYSWDEFNGGDMNLEAIPETASTDPTGGKKWIRTGDNTDEQWGERSMDERDTEDLLSYIRYLASLTPNRESQDLYDNY</sequence>
<feature type="region of interest" description="Disordered" evidence="15">
    <location>
        <begin position="328"/>
        <end position="358"/>
    </location>
</feature>
<feature type="signal peptide" evidence="16">
    <location>
        <begin position="1"/>
        <end position="17"/>
    </location>
</feature>
<feature type="disulfide bond" evidence="14">
    <location>
        <begin position="263"/>
        <end position="284"/>
    </location>
</feature>
<dbReference type="Gene3D" id="2.60.120.310">
    <property type="entry name" value="Copper type II, ascorbate-dependent monooxygenase, N-terminal domain"/>
    <property type="match status" value="1"/>
</dbReference>
<evidence type="ECO:0000256" key="3">
    <source>
        <dbReference type="ARBA" id="ARBA00012689"/>
    </source>
</evidence>
<dbReference type="FunFam" id="2.60.120.310:FF:000005">
    <property type="entry name" value="Peptidylglycine alpha-hydroxylating monooxygenase"/>
    <property type="match status" value="1"/>
</dbReference>
<dbReference type="PRINTS" id="PR00790">
    <property type="entry name" value="PAMONOXGNASE"/>
</dbReference>
<evidence type="ECO:0000256" key="7">
    <source>
        <dbReference type="ARBA" id="ARBA00023002"/>
    </source>
</evidence>
<dbReference type="GO" id="GO:0004504">
    <property type="term" value="F:peptidylglycine monooxygenase activity"/>
    <property type="evidence" value="ECO:0007669"/>
    <property type="project" value="UniProtKB-EC"/>
</dbReference>
<feature type="binding site" evidence="13">
    <location>
        <position position="213"/>
    </location>
    <ligand>
        <name>Cu(2+)</name>
        <dbReference type="ChEBI" id="CHEBI:29036"/>
        <label>1</label>
        <note>catalytic</note>
    </ligand>
</feature>
<evidence type="ECO:0000256" key="13">
    <source>
        <dbReference type="PIRSR" id="PIRSR600720-2"/>
    </source>
</evidence>
<feature type="binding site" evidence="13">
    <location>
        <position position="63"/>
    </location>
    <ligand>
        <name>Cu(2+)</name>
        <dbReference type="ChEBI" id="CHEBI:29036"/>
        <label>1</label>
        <note>catalytic</note>
    </ligand>
</feature>
<dbReference type="EC" id="1.14.17.3" evidence="3"/>
<evidence type="ECO:0000256" key="2">
    <source>
        <dbReference type="ARBA" id="ARBA00010676"/>
    </source>
</evidence>
<dbReference type="GO" id="GO:0016020">
    <property type="term" value="C:membrane"/>
    <property type="evidence" value="ECO:0007669"/>
    <property type="project" value="InterPro"/>
</dbReference>
<keyword evidence="6 16" id="KW-0732">Signal</keyword>
<dbReference type="InterPro" id="IPR000720">
    <property type="entry name" value="PHM/PAL"/>
</dbReference>
<feature type="domain" description="Copper type II ascorbate-dependent monooxygenase C-terminal" evidence="18">
    <location>
        <begin position="171"/>
        <end position="315"/>
    </location>
</feature>
<dbReference type="GO" id="GO:0005507">
    <property type="term" value="F:copper ion binding"/>
    <property type="evidence" value="ECO:0007669"/>
    <property type="project" value="InterPro"/>
</dbReference>
<accession>A0AAN8JU11</accession>
<comment type="caution">
    <text evidence="19">The sequence shown here is derived from an EMBL/GenBank/DDBJ whole genome shotgun (WGS) entry which is preliminary data.</text>
</comment>
<dbReference type="InterPro" id="IPR008977">
    <property type="entry name" value="PHM/PNGase_F_dom_sf"/>
</dbReference>
<feature type="binding site" evidence="13">
    <location>
        <position position="283"/>
    </location>
    <ligand>
        <name>Cu(2+)</name>
        <dbReference type="ChEBI" id="CHEBI:29036"/>
        <label>1</label>
        <note>catalytic</note>
    </ligand>
</feature>
<evidence type="ECO:0000256" key="5">
    <source>
        <dbReference type="ARBA" id="ARBA00022723"/>
    </source>
</evidence>
<dbReference type="PANTHER" id="PTHR10680">
    <property type="entry name" value="PEPTIDYL-GLYCINE ALPHA-AMIDATING MONOOXYGENASE"/>
    <property type="match status" value="1"/>
</dbReference>
<dbReference type="Proteomes" id="UP001347796">
    <property type="component" value="Unassembled WGS sequence"/>
</dbReference>
<keyword evidence="11" id="KW-0325">Glycoprotein</keyword>
<feature type="domain" description="Copper type II ascorbate-dependent monooxygenase N-terminal" evidence="17">
    <location>
        <begin position="23"/>
        <end position="145"/>
    </location>
</feature>
<evidence type="ECO:0000256" key="16">
    <source>
        <dbReference type="SAM" id="SignalP"/>
    </source>
</evidence>
<feature type="binding site" evidence="13">
    <location>
        <position position="211"/>
    </location>
    <ligand>
        <name>Cu(2+)</name>
        <dbReference type="ChEBI" id="CHEBI:29036"/>
        <label>1</label>
        <note>catalytic</note>
    </ligand>
</feature>
<dbReference type="GO" id="GO:0005576">
    <property type="term" value="C:extracellular region"/>
    <property type="evidence" value="ECO:0007669"/>
    <property type="project" value="UniProtKB-SubCell"/>
</dbReference>
<feature type="chain" id="PRO_5043041413" description="peptidylglycine monooxygenase" evidence="16">
    <location>
        <begin position="18"/>
        <end position="387"/>
    </location>
</feature>
<evidence type="ECO:0000256" key="8">
    <source>
        <dbReference type="ARBA" id="ARBA00023008"/>
    </source>
</evidence>
<dbReference type="AlphaFoldDB" id="A0AAN8JU11"/>
<dbReference type="PANTHER" id="PTHR10680:SF14">
    <property type="entry name" value="PEPTIDYL-GLYCINE ALPHA-AMIDATING MONOOXYGENASE"/>
    <property type="match status" value="1"/>
</dbReference>
<comment type="similarity">
    <text evidence="2">Belongs to the copper type II ascorbate-dependent monooxygenase family.</text>
</comment>
<feature type="disulfide bond" evidence="14">
    <location>
        <begin position="39"/>
        <end position="82"/>
    </location>
</feature>
<dbReference type="InterPro" id="IPR014784">
    <property type="entry name" value="Cu2_ascorb_mOase-like_C"/>
</dbReference>
<dbReference type="InterPro" id="IPR036939">
    <property type="entry name" value="Cu2_ascorb_mOase_N_sf"/>
</dbReference>
<dbReference type="Gene3D" id="2.60.120.230">
    <property type="match status" value="1"/>
</dbReference>
<keyword evidence="9" id="KW-0503">Monooxygenase</keyword>
<organism evidence="19 20">
    <name type="scientific">Patella caerulea</name>
    <name type="common">Rayed Mediterranean limpet</name>
    <dbReference type="NCBI Taxonomy" id="87958"/>
    <lineage>
        <taxon>Eukaryota</taxon>
        <taxon>Metazoa</taxon>
        <taxon>Spiralia</taxon>
        <taxon>Lophotrochozoa</taxon>
        <taxon>Mollusca</taxon>
        <taxon>Gastropoda</taxon>
        <taxon>Patellogastropoda</taxon>
        <taxon>Patelloidea</taxon>
        <taxon>Patellidae</taxon>
        <taxon>Patella</taxon>
    </lineage>
</organism>
<name>A0AAN8JU11_PATCE</name>
<reference evidence="19 20" key="1">
    <citation type="submission" date="2024-01" db="EMBL/GenBank/DDBJ databases">
        <title>The genome of the rayed Mediterranean limpet Patella caerulea (Linnaeus, 1758).</title>
        <authorList>
            <person name="Anh-Thu Weber A."/>
            <person name="Halstead-Nussloch G."/>
        </authorList>
    </citation>
    <scope>NUCLEOTIDE SEQUENCE [LARGE SCALE GENOMIC DNA]</scope>
    <source>
        <strain evidence="19">AATW-2023a</strain>
        <tissue evidence="19">Whole specimen</tissue>
    </source>
</reference>
<dbReference type="EMBL" id="JAZGQO010000008">
    <property type="protein sequence ID" value="KAK6179993.1"/>
    <property type="molecule type" value="Genomic_DNA"/>
</dbReference>
<evidence type="ECO:0000259" key="18">
    <source>
        <dbReference type="Pfam" id="PF03712"/>
    </source>
</evidence>
<keyword evidence="7" id="KW-0560">Oxidoreductase</keyword>
<evidence type="ECO:0000259" key="17">
    <source>
        <dbReference type="Pfam" id="PF01082"/>
    </source>
</evidence>
<evidence type="ECO:0000256" key="10">
    <source>
        <dbReference type="ARBA" id="ARBA00023157"/>
    </source>
</evidence>
<dbReference type="Pfam" id="PF03712">
    <property type="entry name" value="Cu2_monoox_C"/>
    <property type="match status" value="1"/>
</dbReference>
<comment type="cofactor">
    <cofactor evidence="13">
        <name>Cu(2+)</name>
        <dbReference type="ChEBI" id="CHEBI:29036"/>
    </cofactor>
    <text evidence="13">Binds 2 Cu(2+) ions per subunit.</text>
</comment>
<proteinExistence type="inferred from homology"/>
<keyword evidence="10 14" id="KW-1015">Disulfide bond</keyword>
<evidence type="ECO:0000256" key="1">
    <source>
        <dbReference type="ARBA" id="ARBA00004613"/>
    </source>
</evidence>
<keyword evidence="5 13" id="KW-0479">Metal-binding</keyword>
<evidence type="ECO:0000313" key="20">
    <source>
        <dbReference type="Proteomes" id="UP001347796"/>
    </source>
</evidence>
<gene>
    <name evidence="19" type="ORF">SNE40_012221</name>
</gene>